<dbReference type="Gene3D" id="1.20.5.2950">
    <property type="match status" value="1"/>
</dbReference>
<dbReference type="Proteomes" id="UP000002280">
    <property type="component" value="Chromosome 4"/>
</dbReference>
<dbReference type="GO" id="GO:0000221">
    <property type="term" value="C:vacuolar proton-transporting V-type ATPase, V1 domain"/>
    <property type="evidence" value="ECO:0000318"/>
    <property type="project" value="GO_Central"/>
</dbReference>
<gene>
    <name evidence="8" type="primary">ATP6V1G3</name>
</gene>
<evidence type="ECO:0000313" key="9">
    <source>
        <dbReference type="Proteomes" id="UP000002280"/>
    </source>
</evidence>
<dbReference type="GO" id="GO:0097401">
    <property type="term" value="P:synaptic vesicle lumen acidification"/>
    <property type="evidence" value="ECO:0000318"/>
    <property type="project" value="GO_Central"/>
</dbReference>
<evidence type="ECO:0000256" key="5">
    <source>
        <dbReference type="ARBA" id="ARBA00046696"/>
    </source>
</evidence>
<protein>
    <recommendedName>
        <fullName evidence="6">V-type proton ATPase subunit G</fullName>
    </recommendedName>
</protein>
<dbReference type="OMA" id="DEAKKXI"/>
<proteinExistence type="inferred from homology"/>
<dbReference type="InterPro" id="IPR005124">
    <property type="entry name" value="V-ATPase_G"/>
</dbReference>
<keyword evidence="7" id="KW-0175">Coiled coil</keyword>
<evidence type="ECO:0000256" key="4">
    <source>
        <dbReference type="ARBA" id="ARBA00023065"/>
    </source>
</evidence>
<dbReference type="PANTHER" id="PTHR12713">
    <property type="entry name" value="VACUOLAR ATP SYNTHASE SUBUNIT G"/>
    <property type="match status" value="1"/>
</dbReference>
<sequence>MASQSQRIQQLLQAEKRVKDKLEEAKKRKNKWLSQVKEEVMTEVDQHRMQKEKEFQEKQSLVLGSQSNFLGKIDAQTTGKIQKLTSNYNESLESVMKKLLSMVRNLKPEMHKNYKGTD</sequence>
<comment type="similarity">
    <text evidence="1 6">Belongs to the V-ATPase G subunit family.</text>
</comment>
<name>F7DMS4_MONDO</name>
<evidence type="ECO:0000256" key="7">
    <source>
        <dbReference type="SAM" id="Coils"/>
    </source>
</evidence>
<keyword evidence="9" id="KW-1185">Reference proteome</keyword>
<dbReference type="GO" id="GO:0016887">
    <property type="term" value="F:ATP hydrolysis activity"/>
    <property type="evidence" value="ECO:0000318"/>
    <property type="project" value="GO_Central"/>
</dbReference>
<dbReference type="GeneTree" id="ENSGT00940000160882"/>
<dbReference type="NCBIfam" id="TIGR01147">
    <property type="entry name" value="V_ATP_synt_G"/>
    <property type="match status" value="1"/>
</dbReference>
<accession>F7DMS4</accession>
<keyword evidence="3 6" id="KW-0375">Hydrogen ion transport</keyword>
<dbReference type="FunFam" id="1.20.5.2950:FF:000001">
    <property type="entry name" value="V-type proton ATPase subunit G"/>
    <property type="match status" value="1"/>
</dbReference>
<evidence type="ECO:0000256" key="6">
    <source>
        <dbReference type="RuleBase" id="RU364019"/>
    </source>
</evidence>
<dbReference type="InParanoid" id="F7DMS4"/>
<reference evidence="8 9" key="1">
    <citation type="journal article" date="2007" name="Nature">
        <title>Genome of the marsupial Monodelphis domestica reveals innovation in non-coding sequences.</title>
        <authorList>
            <person name="Mikkelsen T.S."/>
            <person name="Wakefield M.J."/>
            <person name="Aken B."/>
            <person name="Amemiya C.T."/>
            <person name="Chang J.L."/>
            <person name="Duke S."/>
            <person name="Garber M."/>
            <person name="Gentles A.J."/>
            <person name="Goodstadt L."/>
            <person name="Heger A."/>
            <person name="Jurka J."/>
            <person name="Kamal M."/>
            <person name="Mauceli E."/>
            <person name="Searle S.M."/>
            <person name="Sharpe T."/>
            <person name="Baker M.L."/>
            <person name="Batzer M.A."/>
            <person name="Benos P.V."/>
            <person name="Belov K."/>
            <person name="Clamp M."/>
            <person name="Cook A."/>
            <person name="Cuff J."/>
            <person name="Das R."/>
            <person name="Davidow L."/>
            <person name="Deakin J.E."/>
            <person name="Fazzari M.J."/>
            <person name="Glass J.L."/>
            <person name="Grabherr M."/>
            <person name="Greally J.M."/>
            <person name="Gu W."/>
            <person name="Hore T.A."/>
            <person name="Huttley G.A."/>
            <person name="Kleber M."/>
            <person name="Jirtle R.L."/>
            <person name="Koina E."/>
            <person name="Lee J.T."/>
            <person name="Mahony S."/>
            <person name="Marra M.A."/>
            <person name="Miller R.D."/>
            <person name="Nicholls R.D."/>
            <person name="Oda M."/>
            <person name="Papenfuss A.T."/>
            <person name="Parra Z.E."/>
            <person name="Pollock D.D."/>
            <person name="Ray D.A."/>
            <person name="Schein J.E."/>
            <person name="Speed T.P."/>
            <person name="Thompson K."/>
            <person name="VandeBerg J.L."/>
            <person name="Wade C.M."/>
            <person name="Walker J.A."/>
            <person name="Waters P.D."/>
            <person name="Webber C."/>
            <person name="Weidman J.R."/>
            <person name="Xie X."/>
            <person name="Zody M.C."/>
            <person name="Baldwin J."/>
            <person name="Abdouelleil A."/>
            <person name="Abdulkadir J."/>
            <person name="Abebe A."/>
            <person name="Abera B."/>
            <person name="Abreu J."/>
            <person name="Acer S.C."/>
            <person name="Aftuck L."/>
            <person name="Alexander A."/>
            <person name="An P."/>
            <person name="Anderson E."/>
            <person name="Anderson S."/>
            <person name="Arachi H."/>
            <person name="Azer M."/>
            <person name="Bachantsang P."/>
            <person name="Barry A."/>
            <person name="Bayul T."/>
            <person name="Berlin A."/>
            <person name="Bessette D."/>
            <person name="Bloom T."/>
            <person name="Bloom T."/>
            <person name="Boguslavskiy L."/>
            <person name="Bonnet C."/>
            <person name="Boukhgalter B."/>
            <person name="Bourzgui I."/>
            <person name="Brown A."/>
            <person name="Cahill P."/>
            <person name="Channer S."/>
            <person name="Cheshatsang Y."/>
            <person name="Chuda L."/>
            <person name="Citroen M."/>
            <person name="Collymore A."/>
            <person name="Cooke P."/>
            <person name="Costello M."/>
            <person name="D'Aco K."/>
            <person name="Daza R."/>
            <person name="De Haan G."/>
            <person name="DeGray S."/>
            <person name="DeMaso C."/>
            <person name="Dhargay N."/>
            <person name="Dooley K."/>
            <person name="Dooley E."/>
            <person name="Doricent M."/>
            <person name="Dorje P."/>
            <person name="Dorjee K."/>
            <person name="Dupes A."/>
            <person name="Elong R."/>
            <person name="Falk J."/>
            <person name="Farina A."/>
            <person name="Faro S."/>
            <person name="Ferguson D."/>
            <person name="Fisher S."/>
            <person name="Foley C.D."/>
            <person name="Franke A."/>
            <person name="Friedrich D."/>
            <person name="Gadbois L."/>
            <person name="Gearin G."/>
            <person name="Gearin C.R."/>
            <person name="Giannoukos G."/>
            <person name="Goode T."/>
            <person name="Graham J."/>
            <person name="Grandbois E."/>
            <person name="Grewal S."/>
            <person name="Gyaltsen K."/>
            <person name="Hafez N."/>
            <person name="Hagos B."/>
            <person name="Hall J."/>
            <person name="Henson C."/>
            <person name="Hollinger A."/>
            <person name="Honan T."/>
            <person name="Huard M.D."/>
            <person name="Hughes L."/>
            <person name="Hurhula B."/>
            <person name="Husby M.E."/>
            <person name="Kamat A."/>
            <person name="Kanga B."/>
            <person name="Kashin S."/>
            <person name="Khazanovich D."/>
            <person name="Kisner P."/>
            <person name="Lance K."/>
            <person name="Lara M."/>
            <person name="Lee W."/>
            <person name="Lennon N."/>
            <person name="Letendre F."/>
            <person name="LeVine R."/>
            <person name="Lipovsky A."/>
            <person name="Liu X."/>
            <person name="Liu J."/>
            <person name="Liu S."/>
            <person name="Lokyitsang T."/>
            <person name="Lokyitsang Y."/>
            <person name="Lubonja R."/>
            <person name="Lui A."/>
            <person name="MacDonald P."/>
            <person name="Magnisalis V."/>
            <person name="Maru K."/>
            <person name="Matthews C."/>
            <person name="McCusker W."/>
            <person name="McDonough S."/>
            <person name="Mehta T."/>
            <person name="Meldrim J."/>
            <person name="Meneus L."/>
            <person name="Mihai O."/>
            <person name="Mihalev A."/>
            <person name="Mihova T."/>
            <person name="Mittelman R."/>
            <person name="Mlenga V."/>
            <person name="Montmayeur A."/>
            <person name="Mulrain L."/>
            <person name="Navidi A."/>
            <person name="Naylor J."/>
            <person name="Negash T."/>
            <person name="Nguyen T."/>
            <person name="Nguyen N."/>
            <person name="Nicol R."/>
            <person name="Norbu C."/>
            <person name="Norbu N."/>
            <person name="Novod N."/>
            <person name="O'Neill B."/>
            <person name="Osman S."/>
            <person name="Markiewicz E."/>
            <person name="Oyono O.L."/>
            <person name="Patti C."/>
            <person name="Phunkhang P."/>
            <person name="Pierre F."/>
            <person name="Priest M."/>
            <person name="Raghuraman S."/>
            <person name="Rege F."/>
            <person name="Reyes R."/>
            <person name="Rise C."/>
            <person name="Rogov P."/>
            <person name="Ross K."/>
            <person name="Ryan E."/>
            <person name="Settipalli S."/>
            <person name="Shea T."/>
            <person name="Sherpa N."/>
            <person name="Shi L."/>
            <person name="Shih D."/>
            <person name="Sparrow T."/>
            <person name="Spaulding J."/>
            <person name="Stalker J."/>
            <person name="Stange-Thomann N."/>
            <person name="Stavropoulos S."/>
            <person name="Stone C."/>
            <person name="Strader C."/>
            <person name="Tesfaye S."/>
            <person name="Thomson T."/>
            <person name="Thoulutsang Y."/>
            <person name="Thoulutsang D."/>
            <person name="Topham K."/>
            <person name="Topping I."/>
            <person name="Tsamla T."/>
            <person name="Vassiliev H."/>
            <person name="Vo A."/>
            <person name="Wangchuk T."/>
            <person name="Wangdi T."/>
            <person name="Weiand M."/>
            <person name="Wilkinson J."/>
            <person name="Wilson A."/>
            <person name="Yadav S."/>
            <person name="Young G."/>
            <person name="Yu Q."/>
            <person name="Zembek L."/>
            <person name="Zhong D."/>
            <person name="Zimmer A."/>
            <person name="Zwirko Z."/>
            <person name="Jaffe D.B."/>
            <person name="Alvarez P."/>
            <person name="Brockman W."/>
            <person name="Butler J."/>
            <person name="Chin C."/>
            <person name="Gnerre S."/>
            <person name="MacCallum I."/>
            <person name="Graves J.A."/>
            <person name="Ponting C.P."/>
            <person name="Breen M."/>
            <person name="Samollow P.B."/>
            <person name="Lander E.S."/>
            <person name="Lindblad-Toh K."/>
        </authorList>
    </citation>
    <scope>NUCLEOTIDE SEQUENCE [LARGE SCALE GENOMIC DNA]</scope>
</reference>
<dbReference type="AlphaFoldDB" id="F7DMS4"/>
<dbReference type="GO" id="GO:0030672">
    <property type="term" value="C:synaptic vesicle membrane"/>
    <property type="evidence" value="ECO:0000318"/>
    <property type="project" value="GO_Central"/>
</dbReference>
<evidence type="ECO:0000313" key="8">
    <source>
        <dbReference type="Ensembl" id="ENSMODP00000032655.1"/>
    </source>
</evidence>
<dbReference type="STRING" id="13616.ENSMODP00000032655"/>
<reference evidence="8" key="3">
    <citation type="submission" date="2025-09" db="UniProtKB">
        <authorList>
            <consortium name="Ensembl"/>
        </authorList>
    </citation>
    <scope>IDENTIFICATION</scope>
</reference>
<evidence type="ECO:0000256" key="2">
    <source>
        <dbReference type="ARBA" id="ARBA00022448"/>
    </source>
</evidence>
<comment type="subunit">
    <text evidence="5">V-ATPase is a heteromultimeric enzyme made up of two complexes: the ATP-hydrolytic V1 complex and the proton translocation V0 complex. The V1 complex consists of three catalytic AB heterodimers that form a heterohexamer, three peripheral stalks each consisting of EG heterodimers, one central rotor including subunits D and F, and the regulatory subunits C and H. The proton translocation complex V0 consists of the proton transport subunit a, a ring of proteolipid subunits c9c'', rotary subunit d, subunits e and f, and the accessory subunits ATP6AP1/Ac45 and ATP6AP2/PRR.</text>
</comment>
<reference evidence="8" key="2">
    <citation type="submission" date="2025-08" db="UniProtKB">
        <authorList>
            <consortium name="Ensembl"/>
        </authorList>
    </citation>
    <scope>IDENTIFICATION</scope>
</reference>
<dbReference type="eggNOG" id="KOG1772">
    <property type="taxonomic scope" value="Eukaryota"/>
</dbReference>
<dbReference type="Pfam" id="PF03179">
    <property type="entry name" value="V-ATPase_G"/>
    <property type="match status" value="1"/>
</dbReference>
<evidence type="ECO:0000256" key="3">
    <source>
        <dbReference type="ARBA" id="ARBA00022781"/>
    </source>
</evidence>
<organism evidence="8 9">
    <name type="scientific">Monodelphis domestica</name>
    <name type="common">Gray short-tailed opossum</name>
    <dbReference type="NCBI Taxonomy" id="13616"/>
    <lineage>
        <taxon>Eukaryota</taxon>
        <taxon>Metazoa</taxon>
        <taxon>Chordata</taxon>
        <taxon>Craniata</taxon>
        <taxon>Vertebrata</taxon>
        <taxon>Euteleostomi</taxon>
        <taxon>Mammalia</taxon>
        <taxon>Metatheria</taxon>
        <taxon>Didelphimorphia</taxon>
        <taxon>Didelphidae</taxon>
        <taxon>Monodelphis</taxon>
    </lineage>
</organism>
<dbReference type="FunCoup" id="F7DMS4">
    <property type="interactions" value="394"/>
</dbReference>
<dbReference type="GO" id="GO:0046961">
    <property type="term" value="F:proton-transporting ATPase activity, rotational mechanism"/>
    <property type="evidence" value="ECO:0000318"/>
    <property type="project" value="GO_Central"/>
</dbReference>
<dbReference type="PANTHER" id="PTHR12713:SF5">
    <property type="entry name" value="V-TYPE PROTON ATPASE SUBUNIT G 3"/>
    <property type="match status" value="1"/>
</dbReference>
<feature type="coiled-coil region" evidence="7">
    <location>
        <begin position="5"/>
        <end position="35"/>
    </location>
</feature>
<dbReference type="Ensembl" id="ENSMODT00000034234.1">
    <property type="protein sequence ID" value="ENSMODP00000032655.1"/>
    <property type="gene ID" value="ENSMODG00000024030.1"/>
</dbReference>
<keyword evidence="4 6" id="KW-0406">Ion transport</keyword>
<keyword evidence="2 6" id="KW-0813">Transport</keyword>
<dbReference type="HOGENOM" id="CLU_125101_1_1_1"/>
<evidence type="ECO:0000256" key="1">
    <source>
        <dbReference type="ARBA" id="ARBA00010066"/>
    </source>
</evidence>
<comment type="function">
    <text evidence="6">Subunit of the V1 complex of vacuolar(H+)-ATPase (V-ATPase), a multisubunit enzyme composed of a peripheral complex (V1) that hydrolyzes ATP and a membrane integral complex (V0) that translocates protons. V-ATPase is responsible for acidifying and maintaining the pH of intracellular compartments and in some cell types, is targeted to the plasma membrane, where it is responsible for acidifying the extracellular environment.</text>
</comment>